<reference evidence="6 7" key="1">
    <citation type="submission" date="2019-02" db="EMBL/GenBank/DDBJ databases">
        <title>Genomic Encyclopedia of Type Strains, Phase IV (KMG-IV): sequencing the most valuable type-strain genomes for metagenomic binning, comparative biology and taxonomic classification.</title>
        <authorList>
            <person name="Goeker M."/>
        </authorList>
    </citation>
    <scope>NUCLEOTIDE SEQUENCE [LARGE SCALE GENOMIC DNA]</scope>
    <source>
        <strain evidence="6 7">DSM 105135</strain>
    </source>
</reference>
<dbReference type="Pfam" id="PF25954">
    <property type="entry name" value="Beta-barrel_RND_2"/>
    <property type="match status" value="1"/>
</dbReference>
<dbReference type="RefSeq" id="WP_130412846.1">
    <property type="nucleotide sequence ID" value="NZ_SHKX01000012.1"/>
</dbReference>
<gene>
    <name evidence="6" type="ORF">EV700_1765</name>
</gene>
<organism evidence="6 7">
    <name type="scientific">Fluviicoccus keumensis</name>
    <dbReference type="NCBI Taxonomy" id="1435465"/>
    <lineage>
        <taxon>Bacteria</taxon>
        <taxon>Pseudomonadati</taxon>
        <taxon>Pseudomonadota</taxon>
        <taxon>Gammaproteobacteria</taxon>
        <taxon>Moraxellales</taxon>
        <taxon>Moraxellaceae</taxon>
        <taxon>Fluviicoccus</taxon>
    </lineage>
</organism>
<dbReference type="EMBL" id="SHKX01000012">
    <property type="protein sequence ID" value="RZU44961.1"/>
    <property type="molecule type" value="Genomic_DNA"/>
</dbReference>
<dbReference type="SUPFAM" id="SSF111369">
    <property type="entry name" value="HlyD-like secretion proteins"/>
    <property type="match status" value="1"/>
</dbReference>
<dbReference type="Gene3D" id="2.40.420.20">
    <property type="match status" value="1"/>
</dbReference>
<dbReference type="InterPro" id="IPR058624">
    <property type="entry name" value="MdtA-like_HH"/>
</dbReference>
<keyword evidence="7" id="KW-1185">Reference proteome</keyword>
<evidence type="ECO:0000259" key="3">
    <source>
        <dbReference type="Pfam" id="PF25876"/>
    </source>
</evidence>
<dbReference type="GO" id="GO:1990281">
    <property type="term" value="C:efflux pump complex"/>
    <property type="evidence" value="ECO:0007669"/>
    <property type="project" value="TreeGrafter"/>
</dbReference>
<dbReference type="GO" id="GO:0015562">
    <property type="term" value="F:efflux transmembrane transporter activity"/>
    <property type="evidence" value="ECO:0007669"/>
    <property type="project" value="TreeGrafter"/>
</dbReference>
<dbReference type="PANTHER" id="PTHR30469:SF18">
    <property type="entry name" value="RESISTANCE-NODULATION-CELL DIVISION (RND) EFFLUX MEMBRANE FUSION PROTEIN-RELATED"/>
    <property type="match status" value="1"/>
</dbReference>
<evidence type="ECO:0000313" key="7">
    <source>
        <dbReference type="Proteomes" id="UP000292423"/>
    </source>
</evidence>
<dbReference type="Gene3D" id="2.40.50.100">
    <property type="match status" value="1"/>
</dbReference>
<dbReference type="OrthoDB" id="9806939at2"/>
<feature type="domain" description="CusB-like beta-barrel" evidence="5">
    <location>
        <begin position="210"/>
        <end position="278"/>
    </location>
</feature>
<feature type="domain" description="Multidrug resistance protein MdtA-like alpha-helical hairpin" evidence="3">
    <location>
        <begin position="104"/>
        <end position="165"/>
    </location>
</feature>
<evidence type="ECO:0000259" key="4">
    <source>
        <dbReference type="Pfam" id="PF25917"/>
    </source>
</evidence>
<sequence>MQPHFRYAAMPLLLGSALILSGCSKPPAPVEKPRPVKLMTVDAGATQGRVELAGEIRARVESPLGFRVAGKIISRQVEAGQRVRKGEVLARLDPRDYTLASSAAASQVDAAKADLDLARAEYKRFQELRSQQFVSDLDLDRKRVAVTAAEARLKSLQSQSSLETNRVEDAILRADADGVITQLHADAGQVVAAGQPVVSLAQDGARDIAVEFPEDRTKAARLPGATAALWAQPQKQYAATLRELSAVADPVTRTFRARYSLDAPESALALGQSATLTIPLPSQQGGIRLPTTALVGDHSASKVWQFDPASGKLHGVPVQVVGIDGNDVLVGGIQPGAKIVTAGVHVLSEGQVVRPLGEAAR</sequence>
<feature type="coiled-coil region" evidence="2">
    <location>
        <begin position="108"/>
        <end position="159"/>
    </location>
</feature>
<proteinExistence type="inferred from homology"/>
<dbReference type="Gene3D" id="1.10.287.470">
    <property type="entry name" value="Helix hairpin bin"/>
    <property type="match status" value="1"/>
</dbReference>
<evidence type="ECO:0000256" key="2">
    <source>
        <dbReference type="SAM" id="Coils"/>
    </source>
</evidence>
<comment type="similarity">
    <text evidence="1">Belongs to the membrane fusion protein (MFP) (TC 8.A.1) family.</text>
</comment>
<dbReference type="Proteomes" id="UP000292423">
    <property type="component" value="Unassembled WGS sequence"/>
</dbReference>
<dbReference type="NCBIfam" id="TIGR01730">
    <property type="entry name" value="RND_mfp"/>
    <property type="match status" value="1"/>
</dbReference>
<dbReference type="InterPro" id="IPR058625">
    <property type="entry name" value="MdtA-like_BSH"/>
</dbReference>
<feature type="domain" description="Multidrug resistance protein MdtA-like barrel-sandwich hybrid" evidence="4">
    <location>
        <begin position="66"/>
        <end position="196"/>
    </location>
</feature>
<evidence type="ECO:0000313" key="6">
    <source>
        <dbReference type="EMBL" id="RZU44961.1"/>
    </source>
</evidence>
<dbReference type="Gene3D" id="2.40.30.170">
    <property type="match status" value="1"/>
</dbReference>
<protein>
    <submittedName>
        <fullName evidence="6">RND family efflux transporter MFP subunit</fullName>
    </submittedName>
</protein>
<comment type="caution">
    <text evidence="6">The sequence shown here is derived from an EMBL/GenBank/DDBJ whole genome shotgun (WGS) entry which is preliminary data.</text>
</comment>
<dbReference type="PANTHER" id="PTHR30469">
    <property type="entry name" value="MULTIDRUG RESISTANCE PROTEIN MDTA"/>
    <property type="match status" value="1"/>
</dbReference>
<dbReference type="Pfam" id="PF25917">
    <property type="entry name" value="BSH_RND"/>
    <property type="match status" value="1"/>
</dbReference>
<name>A0A4Q7Z577_9GAMM</name>
<dbReference type="InterPro" id="IPR058792">
    <property type="entry name" value="Beta-barrel_RND_2"/>
</dbReference>
<dbReference type="Pfam" id="PF25876">
    <property type="entry name" value="HH_MFP_RND"/>
    <property type="match status" value="1"/>
</dbReference>
<evidence type="ECO:0000256" key="1">
    <source>
        <dbReference type="ARBA" id="ARBA00009477"/>
    </source>
</evidence>
<dbReference type="InterPro" id="IPR006143">
    <property type="entry name" value="RND_pump_MFP"/>
</dbReference>
<accession>A0A4Q7Z577</accession>
<keyword evidence="2" id="KW-0175">Coiled coil</keyword>
<dbReference type="PROSITE" id="PS51257">
    <property type="entry name" value="PROKAR_LIPOPROTEIN"/>
    <property type="match status" value="1"/>
</dbReference>
<dbReference type="AlphaFoldDB" id="A0A4Q7Z577"/>
<evidence type="ECO:0000259" key="5">
    <source>
        <dbReference type="Pfam" id="PF25954"/>
    </source>
</evidence>